<organism evidence="3 4">
    <name type="scientific">Tritrichomonas musculus</name>
    <dbReference type="NCBI Taxonomy" id="1915356"/>
    <lineage>
        <taxon>Eukaryota</taxon>
        <taxon>Metamonada</taxon>
        <taxon>Parabasalia</taxon>
        <taxon>Tritrichomonadida</taxon>
        <taxon>Tritrichomonadidae</taxon>
        <taxon>Tritrichomonas</taxon>
    </lineage>
</organism>
<dbReference type="Proteomes" id="UP001470230">
    <property type="component" value="Unassembled WGS sequence"/>
</dbReference>
<feature type="compositionally biased region" description="Basic and acidic residues" evidence="1">
    <location>
        <begin position="717"/>
        <end position="726"/>
    </location>
</feature>
<keyword evidence="2" id="KW-0472">Membrane</keyword>
<feature type="compositionally biased region" description="Polar residues" evidence="1">
    <location>
        <begin position="696"/>
        <end position="707"/>
    </location>
</feature>
<name>A0ABR2KDH8_9EUKA</name>
<accession>A0ABR2KDH8</accession>
<sequence length="726" mass="82902">MNFTILSLSTLSIYSASPMFVGLRRTIARSNFNFFSFSKMFLNQEYLKIENTIFTHGIGSLLYSDNSDLIKELYDKSFDQNNPPTNLVDQTSEKKLFIIRDCTFTSLSGSDFLINLDNNYATFYMTSCTFQKCNYNRGLQQIRSRATTYSHICFSDTYHGYNDQLDGIFINSVTPPGSFFKIYYSSIVGDKQESNAAAIIFLNGYCSFQYQCMNVSNFKLKYRDNYFVAATKISGQKCLNMMMCTFYKLDIRYSFYVNPQDGDVGYHHYIGLCNFFDNNFENAIDIDMNQNTNACVDGCIFKNSNEVNKANIFHFDRKPINCILRIENCIFETSYNIVGDQPFIEDYNNKVIDIPTSINLAHFIVPDVCEGVQNDDAFGCKNGNCPEQRGCDADAFEFKPDDVTYSEKFHPDVDTPTPTPTGYFSESFKFSKSSVFSDSDDFSKSMFFSKSGVFSKTDAFSCTDDFTQSVKFSESMKFSKSKDFSPSKKFTPSDDPERTSFFTKSDDFSISDIFSKSFDFTYTKSFSKSNDFSNSKYFSKSFDFTYTKSFSKSNDFSNSKYFSKSFDFTYTKSFSKSNDFSNSKYFSKSFDFTYTKSFSKSNDFSNSKYFSKSDKFTKSADFSGSKEFSASKTNEYVPPIIVDRDESNSNDKLKPGAIAGIVVAAVAAAIIIALIIFFVIRKHRLQMPDEEDVETIDNNQSTTTNDNPIYDVNGADDPFKEDFNNE</sequence>
<comment type="caution">
    <text evidence="3">The sequence shown here is derived from an EMBL/GenBank/DDBJ whole genome shotgun (WGS) entry which is preliminary data.</text>
</comment>
<keyword evidence="2" id="KW-1133">Transmembrane helix</keyword>
<keyword evidence="2" id="KW-0812">Transmembrane</keyword>
<reference evidence="3 4" key="1">
    <citation type="submission" date="2024-04" db="EMBL/GenBank/DDBJ databases">
        <title>Tritrichomonas musculus Genome.</title>
        <authorList>
            <person name="Alves-Ferreira E."/>
            <person name="Grigg M."/>
            <person name="Lorenzi H."/>
            <person name="Galac M."/>
        </authorList>
    </citation>
    <scope>NUCLEOTIDE SEQUENCE [LARGE SCALE GENOMIC DNA]</scope>
    <source>
        <strain evidence="3 4">EAF2021</strain>
    </source>
</reference>
<proteinExistence type="predicted"/>
<evidence type="ECO:0000313" key="3">
    <source>
        <dbReference type="EMBL" id="KAK8888801.1"/>
    </source>
</evidence>
<evidence type="ECO:0000256" key="1">
    <source>
        <dbReference type="SAM" id="MobiDB-lite"/>
    </source>
</evidence>
<protein>
    <submittedName>
        <fullName evidence="3">Uncharacterized protein</fullName>
    </submittedName>
</protein>
<evidence type="ECO:0000256" key="2">
    <source>
        <dbReference type="SAM" id="Phobius"/>
    </source>
</evidence>
<evidence type="ECO:0000313" key="4">
    <source>
        <dbReference type="Proteomes" id="UP001470230"/>
    </source>
</evidence>
<dbReference type="EMBL" id="JAPFFF010000005">
    <property type="protein sequence ID" value="KAK8888801.1"/>
    <property type="molecule type" value="Genomic_DNA"/>
</dbReference>
<feature type="region of interest" description="Disordered" evidence="1">
    <location>
        <begin position="693"/>
        <end position="726"/>
    </location>
</feature>
<feature type="transmembrane region" description="Helical" evidence="2">
    <location>
        <begin position="657"/>
        <end position="680"/>
    </location>
</feature>
<gene>
    <name evidence="3" type="ORF">M9Y10_033540</name>
</gene>
<keyword evidence="4" id="KW-1185">Reference proteome</keyword>